<comment type="caution">
    <text evidence="2">The sequence shown here is derived from an EMBL/GenBank/DDBJ whole genome shotgun (WGS) entry which is preliminary data.</text>
</comment>
<proteinExistence type="predicted"/>
<feature type="compositionally biased region" description="Basic and acidic residues" evidence="1">
    <location>
        <begin position="141"/>
        <end position="153"/>
    </location>
</feature>
<organism evidence="2 3">
    <name type="scientific">Saccharothrix longispora</name>
    <dbReference type="NCBI Taxonomy" id="33920"/>
    <lineage>
        <taxon>Bacteria</taxon>
        <taxon>Bacillati</taxon>
        <taxon>Actinomycetota</taxon>
        <taxon>Actinomycetes</taxon>
        <taxon>Pseudonocardiales</taxon>
        <taxon>Pseudonocardiaceae</taxon>
        <taxon>Saccharothrix</taxon>
    </lineage>
</organism>
<reference evidence="2 3" key="1">
    <citation type="submission" date="2023-07" db="EMBL/GenBank/DDBJ databases">
        <title>Sequencing the genomes of 1000 actinobacteria strains.</title>
        <authorList>
            <person name="Klenk H.-P."/>
        </authorList>
    </citation>
    <scope>NUCLEOTIDE SEQUENCE [LARGE SCALE GENOMIC DNA]</scope>
    <source>
        <strain evidence="2 3">DSM 43749</strain>
    </source>
</reference>
<evidence type="ECO:0000256" key="1">
    <source>
        <dbReference type="SAM" id="MobiDB-lite"/>
    </source>
</evidence>
<feature type="compositionally biased region" description="Basic residues" evidence="1">
    <location>
        <begin position="158"/>
        <end position="167"/>
    </location>
</feature>
<dbReference type="EMBL" id="JAVDSG010000001">
    <property type="protein sequence ID" value="MDR6592783.1"/>
    <property type="molecule type" value="Genomic_DNA"/>
</dbReference>
<protein>
    <submittedName>
        <fullName evidence="2">Uncharacterized protein</fullName>
    </submittedName>
</protein>
<evidence type="ECO:0000313" key="3">
    <source>
        <dbReference type="Proteomes" id="UP001268819"/>
    </source>
</evidence>
<keyword evidence="3" id="KW-1185">Reference proteome</keyword>
<feature type="region of interest" description="Disordered" evidence="1">
    <location>
        <begin position="139"/>
        <end position="167"/>
    </location>
</feature>
<sequence length="167" mass="17527">MKPGSARGGLLDGAWWPRSTEPAAEFPALVAALGGDGPIRRASYHLGTWERAERRLDVGGAVVRMEGFHATQPDTVTLIRSDYSRVRLLVVPPGTTGGVARAVLRSTATSGPTATVEEIMAGNGLVAGRNPVYPTGVPRTPKFDAGPDERWDAEGGAARRRAVLGTG</sequence>
<dbReference type="Pfam" id="PF19457">
    <property type="entry name" value="DUF5994"/>
    <property type="match status" value="1"/>
</dbReference>
<accession>A0ABU1PR87</accession>
<name>A0ABU1PR87_9PSEU</name>
<dbReference type="RefSeq" id="WP_310304687.1">
    <property type="nucleotide sequence ID" value="NZ_BAAAXB010000001.1"/>
</dbReference>
<dbReference type="InterPro" id="IPR046036">
    <property type="entry name" value="DUF5994"/>
</dbReference>
<dbReference type="Proteomes" id="UP001268819">
    <property type="component" value="Unassembled WGS sequence"/>
</dbReference>
<evidence type="ECO:0000313" key="2">
    <source>
        <dbReference type="EMBL" id="MDR6592783.1"/>
    </source>
</evidence>
<gene>
    <name evidence="2" type="ORF">J2S66_001167</name>
</gene>